<evidence type="ECO:0000259" key="2">
    <source>
        <dbReference type="PROSITE" id="PS50255"/>
    </source>
</evidence>
<protein>
    <recommendedName>
        <fullName evidence="2">Cytochrome b5 heme-binding domain-containing protein</fullName>
    </recommendedName>
</protein>
<dbReference type="InterPro" id="IPR012171">
    <property type="entry name" value="Fatty_acid_desaturase"/>
</dbReference>
<name>A0AAD7XMA7_9STRA</name>
<sequence>MCVAKKIGPAIGSEMVAVEDKVYDVSKFRSAHPGGPMFVSMFGGRDATLAFQTYHGRPFPHDKMKEYLVGSVDDPVAPDPDLAELQVKVRAAVGAGRPSLAQKIKAVTLVVSAVLLELSCLWSRNWLKSCVLGLLFALIGLNVQHDSNHGAMRYGGWTQSWIGGSQLMWIQEHVVLHHLHTGTAMDPDAQGVPVLRLNADDPWFPWVRFQHWYILILEMGYGAIPLFGSFFEVLAWQHKLQKKYQLSELAKPWRLQNLAMSLLFYARLIVIPYFQGELRKAIATFAVGGFYLAFFFFLSHNFTEADFTQNTFFKQQVAASSNVGGSWLSWINGGLNYQIEHHLFPRIAHSHYPTIAPIVKSFVTAKGVPYVHFPTVSANLKSVFAGLEKFGLPPKKDD</sequence>
<dbReference type="Proteomes" id="UP001230188">
    <property type="component" value="Unassembled WGS sequence"/>
</dbReference>
<dbReference type="Pfam" id="PF00487">
    <property type="entry name" value="FA_desaturase"/>
    <property type="match status" value="1"/>
</dbReference>
<proteinExistence type="predicted"/>
<dbReference type="SUPFAM" id="SSF55856">
    <property type="entry name" value="Cytochrome b5-like heme/steroid binding domain"/>
    <property type="match status" value="1"/>
</dbReference>
<dbReference type="SMART" id="SM01117">
    <property type="entry name" value="Cyt-b5"/>
    <property type="match status" value="1"/>
</dbReference>
<gene>
    <name evidence="3" type="ORF">CTAYLR_000305</name>
</gene>
<keyword evidence="1" id="KW-0472">Membrane</keyword>
<dbReference type="GO" id="GO:0016020">
    <property type="term" value="C:membrane"/>
    <property type="evidence" value="ECO:0007669"/>
    <property type="project" value="TreeGrafter"/>
</dbReference>
<feature type="domain" description="Cytochrome b5 heme-binding" evidence="2">
    <location>
        <begin position="16"/>
        <end position="73"/>
    </location>
</feature>
<dbReference type="PIRSF" id="PIRSF015921">
    <property type="entry name" value="FA_sphinglp_des"/>
    <property type="match status" value="1"/>
</dbReference>
<dbReference type="PANTHER" id="PTHR19353">
    <property type="entry name" value="FATTY ACID DESATURASE 2"/>
    <property type="match status" value="1"/>
</dbReference>
<dbReference type="PANTHER" id="PTHR19353:SF75">
    <property type="entry name" value="FATTY ACID DESATURASE, PUTATIVE-RELATED"/>
    <property type="match status" value="1"/>
</dbReference>
<feature type="transmembrane region" description="Helical" evidence="1">
    <location>
        <begin position="212"/>
        <end position="236"/>
    </location>
</feature>
<dbReference type="EMBL" id="JAQMWT010000344">
    <property type="protein sequence ID" value="KAJ8603759.1"/>
    <property type="molecule type" value="Genomic_DNA"/>
</dbReference>
<dbReference type="Gene3D" id="3.10.120.10">
    <property type="entry name" value="Cytochrome b5-like heme/steroid binding domain"/>
    <property type="match status" value="1"/>
</dbReference>
<comment type="caution">
    <text evidence="3">The sequence shown here is derived from an EMBL/GenBank/DDBJ whole genome shotgun (WGS) entry which is preliminary data.</text>
</comment>
<organism evidence="3 4">
    <name type="scientific">Chrysophaeum taylorii</name>
    <dbReference type="NCBI Taxonomy" id="2483200"/>
    <lineage>
        <taxon>Eukaryota</taxon>
        <taxon>Sar</taxon>
        <taxon>Stramenopiles</taxon>
        <taxon>Ochrophyta</taxon>
        <taxon>Pelagophyceae</taxon>
        <taxon>Pelagomonadales</taxon>
        <taxon>Pelagomonadaceae</taxon>
        <taxon>Chrysophaeum</taxon>
    </lineage>
</organism>
<dbReference type="GO" id="GO:0016717">
    <property type="term" value="F:oxidoreductase activity, acting on paired donors, with oxidation of a pair of donors resulting in the reduction of molecular oxygen to two molecules of water"/>
    <property type="evidence" value="ECO:0007669"/>
    <property type="project" value="TreeGrafter"/>
</dbReference>
<evidence type="ECO:0000313" key="4">
    <source>
        <dbReference type="Proteomes" id="UP001230188"/>
    </source>
</evidence>
<dbReference type="Pfam" id="PF00173">
    <property type="entry name" value="Cyt-b5"/>
    <property type="match status" value="1"/>
</dbReference>
<dbReference type="InterPro" id="IPR001199">
    <property type="entry name" value="Cyt_B5-like_heme/steroid-bd"/>
</dbReference>
<dbReference type="PROSITE" id="PS50255">
    <property type="entry name" value="CYTOCHROME_B5_2"/>
    <property type="match status" value="1"/>
</dbReference>
<evidence type="ECO:0000313" key="3">
    <source>
        <dbReference type="EMBL" id="KAJ8603759.1"/>
    </source>
</evidence>
<dbReference type="GO" id="GO:0006629">
    <property type="term" value="P:lipid metabolic process"/>
    <property type="evidence" value="ECO:0007669"/>
    <property type="project" value="InterPro"/>
</dbReference>
<dbReference type="CDD" id="cd03506">
    <property type="entry name" value="Delta6-FADS-like"/>
    <property type="match status" value="1"/>
</dbReference>
<reference evidence="3" key="1">
    <citation type="submission" date="2023-01" db="EMBL/GenBank/DDBJ databases">
        <title>Metagenome sequencing of chrysophaentin producing Chrysophaeum taylorii.</title>
        <authorList>
            <person name="Davison J."/>
            <person name="Bewley C."/>
        </authorList>
    </citation>
    <scope>NUCLEOTIDE SEQUENCE</scope>
    <source>
        <strain evidence="3">NIES-1699</strain>
    </source>
</reference>
<accession>A0AAD7XMA7</accession>
<feature type="transmembrane region" description="Helical" evidence="1">
    <location>
        <begin position="257"/>
        <end position="275"/>
    </location>
</feature>
<dbReference type="InterPro" id="IPR036400">
    <property type="entry name" value="Cyt_B5-like_heme/steroid_sf"/>
</dbReference>
<feature type="transmembrane region" description="Helical" evidence="1">
    <location>
        <begin position="281"/>
        <end position="298"/>
    </location>
</feature>
<keyword evidence="4" id="KW-1185">Reference proteome</keyword>
<keyword evidence="1" id="KW-0812">Transmembrane</keyword>
<dbReference type="InterPro" id="IPR005804">
    <property type="entry name" value="FA_desaturase_dom"/>
</dbReference>
<keyword evidence="1" id="KW-1133">Transmembrane helix</keyword>
<dbReference type="AlphaFoldDB" id="A0AAD7XMA7"/>
<evidence type="ECO:0000256" key="1">
    <source>
        <dbReference type="SAM" id="Phobius"/>
    </source>
</evidence>